<protein>
    <recommendedName>
        <fullName evidence="2">Putative 4-hydroxy-4-methyl-2-oxoglutarate aldolase</fullName>
    </recommendedName>
    <alternativeName>
        <fullName evidence="3">Regulator of ribonuclease activity homolog</fullName>
    </alternativeName>
    <alternativeName>
        <fullName evidence="4">RraA-like protein</fullName>
    </alternativeName>
</protein>
<feature type="binding site" evidence="5">
    <location>
        <position position="121"/>
    </location>
    <ligand>
        <name>substrate</name>
    </ligand>
</feature>
<comment type="cofactor">
    <cofactor evidence="5">
        <name>Mg(2+)</name>
        <dbReference type="ChEBI" id="CHEBI:18420"/>
    </cofactor>
</comment>
<dbReference type="GO" id="GO:0032259">
    <property type="term" value="P:methylation"/>
    <property type="evidence" value="ECO:0007669"/>
    <property type="project" value="UniProtKB-KW"/>
</dbReference>
<dbReference type="GO" id="GO:0046872">
    <property type="term" value="F:metal ion binding"/>
    <property type="evidence" value="ECO:0007669"/>
    <property type="project" value="UniProtKB-KW"/>
</dbReference>
<dbReference type="NCBIfam" id="NF004850">
    <property type="entry name" value="PRK06201.1"/>
    <property type="match status" value="1"/>
</dbReference>
<comment type="cofactor">
    <cofactor evidence="1">
        <name>a divalent metal cation</name>
        <dbReference type="ChEBI" id="CHEBI:60240"/>
    </cofactor>
</comment>
<dbReference type="EMBL" id="AYXT01000009">
    <property type="protein sequence ID" value="ETF03399.1"/>
    <property type="molecule type" value="Genomic_DNA"/>
</dbReference>
<organism evidence="6 7">
    <name type="scientific">Advenella kashmirensis W13003</name>
    <dbReference type="NCBI Taxonomy" id="1424334"/>
    <lineage>
        <taxon>Bacteria</taxon>
        <taxon>Pseudomonadati</taxon>
        <taxon>Pseudomonadota</taxon>
        <taxon>Betaproteobacteria</taxon>
        <taxon>Burkholderiales</taxon>
        <taxon>Alcaligenaceae</taxon>
    </lineage>
</organism>
<keyword evidence="7" id="KW-1185">Reference proteome</keyword>
<keyword evidence="5" id="KW-0479">Metal-binding</keyword>
<dbReference type="GO" id="GO:0008168">
    <property type="term" value="F:methyltransferase activity"/>
    <property type="evidence" value="ECO:0007669"/>
    <property type="project" value="UniProtKB-KW"/>
</dbReference>
<dbReference type="SUPFAM" id="SSF89562">
    <property type="entry name" value="RraA-like"/>
    <property type="match status" value="1"/>
</dbReference>
<dbReference type="InterPro" id="IPR036704">
    <property type="entry name" value="RraA/RraA-like_sf"/>
</dbReference>
<keyword evidence="6" id="KW-0808">Transferase</keyword>
<dbReference type="PANTHER" id="PTHR33254">
    <property type="entry name" value="4-HYDROXY-4-METHYL-2-OXOGLUTARATE ALDOLASE 3-RELATED"/>
    <property type="match status" value="1"/>
</dbReference>
<evidence type="ECO:0000256" key="3">
    <source>
        <dbReference type="ARBA" id="ARBA00029596"/>
    </source>
</evidence>
<dbReference type="RefSeq" id="WP_024005259.1">
    <property type="nucleotide sequence ID" value="NZ_KI650979.1"/>
</dbReference>
<dbReference type="Proteomes" id="UP000018733">
    <property type="component" value="Unassembled WGS sequence"/>
</dbReference>
<dbReference type="InterPro" id="IPR005493">
    <property type="entry name" value="RraA/RraA-like"/>
</dbReference>
<dbReference type="OrthoDB" id="8717144at2"/>
<evidence type="ECO:0000256" key="1">
    <source>
        <dbReference type="ARBA" id="ARBA00001968"/>
    </source>
</evidence>
<feature type="binding site" evidence="5">
    <location>
        <begin position="99"/>
        <end position="102"/>
    </location>
    <ligand>
        <name>substrate</name>
    </ligand>
</feature>
<evidence type="ECO:0000313" key="7">
    <source>
        <dbReference type="Proteomes" id="UP000018733"/>
    </source>
</evidence>
<feature type="binding site" evidence="5">
    <location>
        <position position="122"/>
    </location>
    <ligand>
        <name>Mg(2+)</name>
        <dbReference type="ChEBI" id="CHEBI:18420"/>
    </ligand>
</feature>
<evidence type="ECO:0000256" key="4">
    <source>
        <dbReference type="ARBA" id="ARBA00030169"/>
    </source>
</evidence>
<dbReference type="Pfam" id="PF03737">
    <property type="entry name" value="RraA-like"/>
    <property type="match status" value="1"/>
</dbReference>
<reference evidence="6 7" key="1">
    <citation type="journal article" date="2014" name="Genome Announc.">
        <title>Draft Genome Sequence of Advenella kashmirensis Strain W13003, a Polycyclic Aromatic Hydrocarbon-Degrading Bacterium.</title>
        <authorList>
            <person name="Wang X."/>
            <person name="Jin D."/>
            <person name="Zhou L."/>
            <person name="Wu L."/>
            <person name="An W."/>
            <person name="Zhao L."/>
        </authorList>
    </citation>
    <scope>NUCLEOTIDE SEQUENCE [LARGE SCALE GENOMIC DNA]</scope>
    <source>
        <strain evidence="6 7">W13003</strain>
    </source>
</reference>
<keyword evidence="5" id="KW-0460">Magnesium</keyword>
<accession>V8QWK9</accession>
<dbReference type="Gene3D" id="3.50.30.40">
    <property type="entry name" value="Ribonuclease E inhibitor RraA/RraA-like"/>
    <property type="match status" value="1"/>
</dbReference>
<dbReference type="HOGENOM" id="CLU_072626_3_2_4"/>
<name>V8QWK9_9BURK</name>
<dbReference type="PANTHER" id="PTHR33254:SF4">
    <property type="entry name" value="4-HYDROXY-4-METHYL-2-OXOGLUTARATE ALDOLASE 3-RELATED"/>
    <property type="match status" value="1"/>
</dbReference>
<sequence>MTQHTLSIQIHPSSPVLEPAVADALNGIVTPHLSDNLHRQVGVIGLQRYNRTGKLVGTAVTVKTRAGDNLYIYKAMTMLSPGHVLVIDAAGDISNACIGEIMKKYLQQRGCAGVIVNGAIRDVAAFENDSFPCYARGNVHRGPYKEGPGEINVPVSIGGQVIQPGDVIVGDEDGIVSFPPAQANALIAAARAHAEKEDKIMNEIASGASEQSWLHPLLVAKGLS</sequence>
<evidence type="ECO:0000256" key="2">
    <source>
        <dbReference type="ARBA" id="ARBA00016549"/>
    </source>
</evidence>
<evidence type="ECO:0000256" key="5">
    <source>
        <dbReference type="PIRSR" id="PIRSR605493-1"/>
    </source>
</evidence>
<dbReference type="STRING" id="1424334.W822_11465"/>
<comment type="caution">
    <text evidence="6">The sequence shown here is derived from an EMBL/GenBank/DDBJ whole genome shotgun (WGS) entry which is preliminary data.</text>
</comment>
<dbReference type="eggNOG" id="COG0684">
    <property type="taxonomic scope" value="Bacteria"/>
</dbReference>
<dbReference type="PATRIC" id="fig|1424334.3.peg.2308"/>
<proteinExistence type="predicted"/>
<dbReference type="CDD" id="cd16841">
    <property type="entry name" value="RraA_family"/>
    <property type="match status" value="1"/>
</dbReference>
<gene>
    <name evidence="6" type="ORF">W822_11465</name>
</gene>
<dbReference type="AlphaFoldDB" id="V8QWK9"/>
<evidence type="ECO:0000313" key="6">
    <source>
        <dbReference type="EMBL" id="ETF03399.1"/>
    </source>
</evidence>
<keyword evidence="6" id="KW-0489">Methyltransferase</keyword>